<feature type="transmembrane region" description="Helical" evidence="5">
    <location>
        <begin position="109"/>
        <end position="131"/>
    </location>
</feature>
<evidence type="ECO:0000256" key="2">
    <source>
        <dbReference type="ARBA" id="ARBA00022692"/>
    </source>
</evidence>
<dbReference type="PANTHER" id="PTHR31465:SF7">
    <property type="entry name" value="SPHINGOID LONG-CHAIN BASE TRANSPORTER RSB1"/>
    <property type="match status" value="1"/>
</dbReference>
<keyword evidence="2 5" id="KW-0812">Transmembrane</keyword>
<keyword evidence="3 5" id="KW-1133">Transmembrane helix</keyword>
<reference evidence="7" key="1">
    <citation type="submission" date="2012-06" db="EMBL/GenBank/DDBJ databases">
        <title>The genome sequence of Coniosporium apollinis CBS 100218.</title>
        <authorList>
            <consortium name="The Broad Institute Genome Sequencing Platform"/>
            <person name="Cuomo C."/>
            <person name="Gorbushina A."/>
            <person name="Noack S."/>
            <person name="Walker B."/>
            <person name="Young S.K."/>
            <person name="Zeng Q."/>
            <person name="Gargeya S."/>
            <person name="Fitzgerald M."/>
            <person name="Haas B."/>
            <person name="Abouelleil A."/>
            <person name="Alvarado L."/>
            <person name="Arachchi H.M."/>
            <person name="Berlin A.M."/>
            <person name="Chapman S.B."/>
            <person name="Goldberg J."/>
            <person name="Griggs A."/>
            <person name="Gujja S."/>
            <person name="Hansen M."/>
            <person name="Howarth C."/>
            <person name="Imamovic A."/>
            <person name="Larimer J."/>
            <person name="McCowan C."/>
            <person name="Montmayeur A."/>
            <person name="Murphy C."/>
            <person name="Neiman D."/>
            <person name="Pearson M."/>
            <person name="Priest M."/>
            <person name="Roberts A."/>
            <person name="Saif S."/>
            <person name="Shea T."/>
            <person name="Sisk P."/>
            <person name="Sykes S."/>
            <person name="Wortman J."/>
            <person name="Nusbaum C."/>
            <person name="Birren B."/>
        </authorList>
    </citation>
    <scope>NUCLEOTIDE SEQUENCE [LARGE SCALE GENOMIC DNA]</scope>
    <source>
        <strain evidence="7">CBS 100218</strain>
    </source>
</reference>
<evidence type="ECO:0000256" key="3">
    <source>
        <dbReference type="ARBA" id="ARBA00022989"/>
    </source>
</evidence>
<evidence type="ECO:0000313" key="7">
    <source>
        <dbReference type="Proteomes" id="UP000016924"/>
    </source>
</evidence>
<dbReference type="OMA" id="GIRWRQW"/>
<dbReference type="PANTHER" id="PTHR31465">
    <property type="entry name" value="PROTEIN RTA1-RELATED"/>
    <property type="match status" value="1"/>
</dbReference>
<evidence type="ECO:0008006" key="8">
    <source>
        <dbReference type="Google" id="ProtNLM"/>
    </source>
</evidence>
<evidence type="ECO:0000256" key="1">
    <source>
        <dbReference type="ARBA" id="ARBA00004141"/>
    </source>
</evidence>
<dbReference type="OrthoDB" id="4521223at2759"/>
<dbReference type="AlphaFoldDB" id="R7YV01"/>
<dbReference type="InterPro" id="IPR007568">
    <property type="entry name" value="RTA1"/>
</dbReference>
<feature type="transmembrane region" description="Helical" evidence="5">
    <location>
        <begin position="191"/>
        <end position="212"/>
    </location>
</feature>
<dbReference type="HOGENOM" id="CLU_033465_6_4_1"/>
<evidence type="ECO:0000256" key="4">
    <source>
        <dbReference type="ARBA" id="ARBA00023136"/>
    </source>
</evidence>
<gene>
    <name evidence="6" type="ORF">W97_04976</name>
</gene>
<dbReference type="GO" id="GO:0000324">
    <property type="term" value="C:fungal-type vacuole"/>
    <property type="evidence" value="ECO:0007669"/>
    <property type="project" value="TreeGrafter"/>
</dbReference>
<dbReference type="GeneID" id="19902287"/>
<dbReference type="Proteomes" id="UP000016924">
    <property type="component" value="Unassembled WGS sequence"/>
</dbReference>
<dbReference type="GO" id="GO:0005886">
    <property type="term" value="C:plasma membrane"/>
    <property type="evidence" value="ECO:0007669"/>
    <property type="project" value="TreeGrafter"/>
</dbReference>
<protein>
    <recommendedName>
        <fullName evidence="8">Parasitic phase-specific protein PSP-1</fullName>
    </recommendedName>
</protein>
<keyword evidence="7" id="KW-1185">Reference proteome</keyword>
<feature type="transmembrane region" description="Helical" evidence="5">
    <location>
        <begin position="152"/>
        <end position="171"/>
    </location>
</feature>
<name>R7YV01_CONA1</name>
<evidence type="ECO:0000313" key="6">
    <source>
        <dbReference type="EMBL" id="EON65737.1"/>
    </source>
</evidence>
<dbReference type="eggNOG" id="ENOG502QU4U">
    <property type="taxonomic scope" value="Eukaryota"/>
</dbReference>
<comment type="subcellular location">
    <subcellularLocation>
        <location evidence="1">Membrane</location>
        <topology evidence="1">Multi-pass membrane protein</topology>
    </subcellularLocation>
</comment>
<dbReference type="STRING" id="1168221.R7YV01"/>
<feature type="transmembrane region" description="Helical" evidence="5">
    <location>
        <begin position="28"/>
        <end position="50"/>
    </location>
</feature>
<dbReference type="Pfam" id="PF04479">
    <property type="entry name" value="RTA1"/>
    <property type="match status" value="1"/>
</dbReference>
<accession>R7YV01</accession>
<dbReference type="EMBL" id="JH767575">
    <property type="protein sequence ID" value="EON65737.1"/>
    <property type="molecule type" value="Genomic_DNA"/>
</dbReference>
<evidence type="ECO:0000256" key="5">
    <source>
        <dbReference type="SAM" id="Phobius"/>
    </source>
</evidence>
<sequence length="243" mass="26852">MFWGCVTEMIGYGGRIMMWQDPFSFPGFLIQIICITLGPAFFSAAIYFTLSQMRVHFRRDVIYLGTKHSRFSPKLYYWLFIPCDIVSLALQSAGGALSSISSGDSTSGVNVGLAGLSFQVFSLTVFILLALDYAIRYTRGQRTQPGATKLPASFKIFIVFLSLAILLILIRCCFRIDELSEGYFGPLIHNQGLFIALEGVMIIAATFALNVAHPGPVFRRSEATTLDVSKHIADAERLPVSNP</sequence>
<dbReference type="RefSeq" id="XP_007781054.1">
    <property type="nucleotide sequence ID" value="XM_007782864.1"/>
</dbReference>
<keyword evidence="4 5" id="KW-0472">Membrane</keyword>
<feature type="transmembrane region" description="Helical" evidence="5">
    <location>
        <begin position="75"/>
        <end position="97"/>
    </location>
</feature>
<proteinExistence type="predicted"/>
<organism evidence="6 7">
    <name type="scientific">Coniosporium apollinis (strain CBS 100218)</name>
    <name type="common">Rock-inhabiting black yeast</name>
    <dbReference type="NCBI Taxonomy" id="1168221"/>
    <lineage>
        <taxon>Eukaryota</taxon>
        <taxon>Fungi</taxon>
        <taxon>Dikarya</taxon>
        <taxon>Ascomycota</taxon>
        <taxon>Pezizomycotina</taxon>
        <taxon>Dothideomycetes</taxon>
        <taxon>Dothideomycetes incertae sedis</taxon>
        <taxon>Coniosporium</taxon>
    </lineage>
</organism>